<dbReference type="AlphaFoldDB" id="A0A5P8P2A6"/>
<proteinExistence type="predicted"/>
<gene>
    <name evidence="1" type="ORF">FJR48_08770</name>
</gene>
<dbReference type="SUPFAM" id="SSF46785">
    <property type="entry name" value="Winged helix' DNA-binding domain"/>
    <property type="match status" value="1"/>
</dbReference>
<protein>
    <submittedName>
        <fullName evidence="1">Uncharacterized protein</fullName>
    </submittedName>
</protein>
<organism evidence="1 2">
    <name type="scientific">Sulfurimonas lithotrophica</name>
    <dbReference type="NCBI Taxonomy" id="2590022"/>
    <lineage>
        <taxon>Bacteria</taxon>
        <taxon>Pseudomonadati</taxon>
        <taxon>Campylobacterota</taxon>
        <taxon>Epsilonproteobacteria</taxon>
        <taxon>Campylobacterales</taxon>
        <taxon>Sulfurimonadaceae</taxon>
        <taxon>Sulfurimonas</taxon>
    </lineage>
</organism>
<dbReference type="InterPro" id="IPR036390">
    <property type="entry name" value="WH_DNA-bd_sf"/>
</dbReference>
<dbReference type="RefSeq" id="WP_152307761.1">
    <property type="nucleotide sequence ID" value="NZ_CP043617.1"/>
</dbReference>
<keyword evidence="2" id="KW-1185">Reference proteome</keyword>
<dbReference type="Proteomes" id="UP000326944">
    <property type="component" value="Chromosome"/>
</dbReference>
<accession>A0A5P8P2A6</accession>
<evidence type="ECO:0000313" key="2">
    <source>
        <dbReference type="Proteomes" id="UP000326944"/>
    </source>
</evidence>
<evidence type="ECO:0000313" key="1">
    <source>
        <dbReference type="EMBL" id="QFR49814.1"/>
    </source>
</evidence>
<name>A0A5P8P2A6_9BACT</name>
<sequence>MEYQKVDINNPDALIIEELEKEFNFEQYDLDEKDILRTIKINRLLKRYKDVFEREFALETFYVIARATPINLTSVFQIINLDKKNFLDLIKELRYFELIDIDADNVIELTKKGKQYAQELGVDIFL</sequence>
<reference evidence="1 2" key="1">
    <citation type="submission" date="2019-09" db="EMBL/GenBank/DDBJ databases">
        <title>Sulfurimonas gotlandica sp. nov., a chemoautotrophic and psychrotolerant epsilonproteobacterium isolated from a pelagic redoxcline, and an emended description of the genus Sulfurimonas.</title>
        <authorList>
            <person name="Wang S."/>
            <person name="Jiang L."/>
            <person name="Shao S."/>
        </authorList>
    </citation>
    <scope>NUCLEOTIDE SEQUENCE [LARGE SCALE GENOMIC DNA]</scope>
    <source>
        <strain evidence="1 2">GYSZ_1</strain>
    </source>
</reference>
<dbReference type="KEGG" id="sulg:FJR48_08770"/>
<dbReference type="EMBL" id="CP043617">
    <property type="protein sequence ID" value="QFR49814.1"/>
    <property type="molecule type" value="Genomic_DNA"/>
</dbReference>